<accession>A0ABP9LB74</accession>
<gene>
    <name evidence="1" type="ORF">GCM10023209_17600</name>
</gene>
<dbReference type="GO" id="GO:0032259">
    <property type="term" value="P:methylation"/>
    <property type="evidence" value="ECO:0007669"/>
    <property type="project" value="UniProtKB-KW"/>
</dbReference>
<dbReference type="EMBL" id="BAABHW010000002">
    <property type="protein sequence ID" value="GAA5072629.1"/>
    <property type="molecule type" value="Genomic_DNA"/>
</dbReference>
<dbReference type="Proteomes" id="UP001499910">
    <property type="component" value="Unassembled WGS sequence"/>
</dbReference>
<dbReference type="InterPro" id="IPR029063">
    <property type="entry name" value="SAM-dependent_MTases_sf"/>
</dbReference>
<keyword evidence="1" id="KW-0808">Transferase</keyword>
<protein>
    <submittedName>
        <fullName evidence="1">Class I SAM-dependent methyltransferase</fullName>
    </submittedName>
</protein>
<comment type="caution">
    <text evidence="1">The sequence shown here is derived from an EMBL/GenBank/DDBJ whole genome shotgun (WGS) entry which is preliminary data.</text>
</comment>
<dbReference type="RefSeq" id="WP_259550305.1">
    <property type="nucleotide sequence ID" value="NZ_BAABHW010000002.1"/>
</dbReference>
<dbReference type="Gene3D" id="3.40.50.150">
    <property type="entry name" value="Vaccinia Virus protein VP39"/>
    <property type="match status" value="1"/>
</dbReference>
<dbReference type="SUPFAM" id="SSF53335">
    <property type="entry name" value="S-adenosyl-L-methionine-dependent methyltransferases"/>
    <property type="match status" value="1"/>
</dbReference>
<name>A0ABP9LB74_9RHOB</name>
<dbReference type="CDD" id="cd02440">
    <property type="entry name" value="AdoMet_MTases"/>
    <property type="match status" value="1"/>
</dbReference>
<evidence type="ECO:0000313" key="2">
    <source>
        <dbReference type="Proteomes" id="UP001499910"/>
    </source>
</evidence>
<keyword evidence="2" id="KW-1185">Reference proteome</keyword>
<evidence type="ECO:0000313" key="1">
    <source>
        <dbReference type="EMBL" id="GAA5072629.1"/>
    </source>
</evidence>
<dbReference type="GO" id="GO:0008168">
    <property type="term" value="F:methyltransferase activity"/>
    <property type="evidence" value="ECO:0007669"/>
    <property type="project" value="UniProtKB-KW"/>
</dbReference>
<reference evidence="2" key="1">
    <citation type="journal article" date="2019" name="Int. J. Syst. Evol. Microbiol.">
        <title>The Global Catalogue of Microorganisms (GCM) 10K type strain sequencing project: providing services to taxonomists for standard genome sequencing and annotation.</title>
        <authorList>
            <consortium name="The Broad Institute Genomics Platform"/>
            <consortium name="The Broad Institute Genome Sequencing Center for Infectious Disease"/>
            <person name="Wu L."/>
            <person name="Ma J."/>
        </authorList>
    </citation>
    <scope>NUCLEOTIDE SEQUENCE [LARGE SCALE GENOMIC DNA]</scope>
    <source>
        <strain evidence="2">JCM 18015</strain>
    </source>
</reference>
<dbReference type="Pfam" id="PF13489">
    <property type="entry name" value="Methyltransf_23"/>
    <property type="match status" value="1"/>
</dbReference>
<organism evidence="1 2">
    <name type="scientific">[Roseibacterium] beibuensis</name>
    <dbReference type="NCBI Taxonomy" id="1193142"/>
    <lineage>
        <taxon>Bacteria</taxon>
        <taxon>Pseudomonadati</taxon>
        <taxon>Pseudomonadota</taxon>
        <taxon>Alphaproteobacteria</taxon>
        <taxon>Rhodobacterales</taxon>
        <taxon>Roseobacteraceae</taxon>
        <taxon>Roseicyclus</taxon>
    </lineage>
</organism>
<keyword evidence="1" id="KW-0489">Methyltransferase</keyword>
<proteinExistence type="predicted"/>
<sequence length="258" mass="29341">MYFLKVAKHPDPDASLTPPLKQIFDGSHTTEAFQNGGEAATREYLIHRGRLKPDERVLDIGSGIGKIARPLTVYLDAKGSYDGVEIVKDGVEWCDTHYERFPNFRFHHADIYSKHYNASGTTHDHEYRFPFDDLSFDFIILRSVFTHMLKEGVENYIREIGRLLCKGGRCFVTGFFLNPDSIRRTENGVGEWVFPHRRGSIRLLDDAVPERGVAHDEAHLRAQFAEQGLDLADATYGDWCGRGVTLPTIQDAWILVKS</sequence>